<feature type="region of interest" description="Disordered" evidence="7">
    <location>
        <begin position="367"/>
        <end position="418"/>
    </location>
</feature>
<evidence type="ECO:0000256" key="2">
    <source>
        <dbReference type="ARBA" id="ARBA00006921"/>
    </source>
</evidence>
<proteinExistence type="inferred from homology"/>
<sequence length="898" mass="97368">MIRRKTLSPSAFVAAFLLALQLSLQTVCGHGGGLHAWDFSAASHEQLPHKKLARCSTFIPYEADLATSSVAPMHRTSSLQLGLEGSIDVYVYLDNTCRVTSALLPSLKFWAAEAGGPSSAGDQSGSELASHQQQQIPMSHMHTSAYGFRGVCESGLVGVYQHHPLAGYNRNNILHWRDARTDEEGGLHGIAPSGVNTYPRQPTTHAQSSEGAARDAEQDPAALSTSALQSILLVPAEGPLFCCNLHWEDEHGKPSPSASPSVPLAAAKEACMAASPSLLSSSSPSSSSAARAVSGAEEAAFHERESGSTGAGGTVLHDGESMLEGAEQQERSQGRLWQGGARSDWEQMQMQPASELQQGPQLPMQEQLHPQQMEQPQQQQTEQQHLQQMEQPQLQQMEQPHLQQTEQLQPQQTEHQHLRHVEQLAALEQQQQQQELVPVEQQLQHRRQLMDSGLVSPTQAPAPVPDTCPDTPAAPECATYEYPAERVQQDLDALCSAMPDMPGCSVRNACQAHKLTDEHICDGMVLLATLCEDMPGMSGCRTYNTMCGEGSVIQECKTRPPIKRTPSWSDSRQAMFDMCKDHPMQQCESCTKFHCPDPLASLSGACIDMPDMPECATFDRWCQANGKARLAYYCGQEGGGSSSGLPSMLMYFHRRVSETVLWRSWVPKTYAEYAGTIAVVILFGITSIGVKTCVSMLSMWWKVQASYEHMPLNSYPSSTPPSPPCAAPSLLLCWLPHGPQWWQNAIKATISAISITLDYWNMLIAMTFNVGLFCAVIVGYMLGAFIFASVPDNFAAYLQVVTPPNVFVDCECPKPTAYCATYYSGTDDGEEGSKDVDPLNPKPTAKAKACSKAPAAAQGDAATLLASRGGDIEAAPKRIIHCGGGDTYTTPSCCPGLD</sequence>
<evidence type="ECO:0000256" key="1">
    <source>
        <dbReference type="ARBA" id="ARBA00004370"/>
    </source>
</evidence>
<feature type="transmembrane region" description="Helical" evidence="8">
    <location>
        <begin position="673"/>
        <end position="694"/>
    </location>
</feature>
<keyword evidence="4" id="KW-0813">Transport</keyword>
<dbReference type="InterPro" id="IPR007274">
    <property type="entry name" value="Cop_transporter"/>
</dbReference>
<feature type="transmembrane region" description="Helical" evidence="8">
    <location>
        <begin position="763"/>
        <end position="788"/>
    </location>
</feature>
<comment type="caution">
    <text evidence="10">The sequence shown here is derived from an EMBL/GenBank/DDBJ whole genome shotgun (WGS) entry which is preliminary data.</text>
</comment>
<evidence type="ECO:0000256" key="8">
    <source>
        <dbReference type="SAM" id="Phobius"/>
    </source>
</evidence>
<keyword evidence="4" id="KW-0406">Ion transport</keyword>
<protein>
    <submittedName>
        <fullName evidence="10">Ctr copper transporter family-domain-containing protein</fullName>
    </submittedName>
</protein>
<dbReference type="Proteomes" id="UP000815325">
    <property type="component" value="Unassembled WGS sequence"/>
</dbReference>
<feature type="compositionally biased region" description="Low complexity" evidence="7">
    <location>
        <begin position="277"/>
        <end position="298"/>
    </location>
</feature>
<evidence type="ECO:0000256" key="6">
    <source>
        <dbReference type="ARBA" id="ARBA00023136"/>
    </source>
</evidence>
<organism evidence="10 11">
    <name type="scientific">Dunaliella salina</name>
    <name type="common">Green alga</name>
    <name type="synonym">Protococcus salinus</name>
    <dbReference type="NCBI Taxonomy" id="3046"/>
    <lineage>
        <taxon>Eukaryota</taxon>
        <taxon>Viridiplantae</taxon>
        <taxon>Chlorophyta</taxon>
        <taxon>core chlorophytes</taxon>
        <taxon>Chlorophyceae</taxon>
        <taxon>CS clade</taxon>
        <taxon>Chlamydomonadales</taxon>
        <taxon>Dunaliellaceae</taxon>
        <taxon>Dunaliella</taxon>
    </lineage>
</organism>
<feature type="signal peptide" evidence="9">
    <location>
        <begin position="1"/>
        <end position="29"/>
    </location>
</feature>
<feature type="compositionally biased region" description="Polar residues" evidence="7">
    <location>
        <begin position="194"/>
        <end position="210"/>
    </location>
</feature>
<evidence type="ECO:0000256" key="9">
    <source>
        <dbReference type="SAM" id="SignalP"/>
    </source>
</evidence>
<keyword evidence="6 8" id="KW-0472">Membrane</keyword>
<feature type="region of interest" description="Disordered" evidence="7">
    <location>
        <begin position="277"/>
        <end position="317"/>
    </location>
</feature>
<keyword evidence="3 8" id="KW-0812">Transmembrane</keyword>
<dbReference type="EMBL" id="MU069970">
    <property type="protein sequence ID" value="KAF5831169.1"/>
    <property type="molecule type" value="Genomic_DNA"/>
</dbReference>
<keyword evidence="11" id="KW-1185">Reference proteome</keyword>
<keyword evidence="5 8" id="KW-1133">Transmembrane helix</keyword>
<feature type="compositionally biased region" description="Low complexity" evidence="7">
    <location>
        <begin position="367"/>
        <end position="413"/>
    </location>
</feature>
<reference evidence="10" key="1">
    <citation type="submission" date="2017-08" db="EMBL/GenBank/DDBJ databases">
        <authorList>
            <person name="Polle J.E."/>
            <person name="Barry K."/>
            <person name="Cushman J."/>
            <person name="Schmutz J."/>
            <person name="Tran D."/>
            <person name="Hathwaick L.T."/>
            <person name="Yim W.C."/>
            <person name="Jenkins J."/>
            <person name="Mckie-Krisberg Z.M."/>
            <person name="Prochnik S."/>
            <person name="Lindquist E."/>
            <person name="Dockter R.B."/>
            <person name="Adam C."/>
            <person name="Molina H."/>
            <person name="Bunkerborg J."/>
            <person name="Jin E."/>
            <person name="Buchheim M."/>
            <person name="Magnuson J."/>
        </authorList>
    </citation>
    <scope>NUCLEOTIDE SEQUENCE</scope>
    <source>
        <strain evidence="10">CCAP 19/18</strain>
    </source>
</reference>
<feature type="chain" id="PRO_5045513666" evidence="9">
    <location>
        <begin position="30"/>
        <end position="898"/>
    </location>
</feature>
<evidence type="ECO:0000256" key="7">
    <source>
        <dbReference type="SAM" id="MobiDB-lite"/>
    </source>
</evidence>
<evidence type="ECO:0000256" key="4">
    <source>
        <dbReference type="ARBA" id="ARBA00022796"/>
    </source>
</evidence>
<comment type="similarity">
    <text evidence="2">Belongs to the copper transporter (Ctr) (TC 1.A.56) family. SLC31A subfamily.</text>
</comment>
<keyword evidence="9" id="KW-0732">Signal</keyword>
<keyword evidence="4" id="KW-0187">Copper transport</keyword>
<dbReference type="PANTHER" id="PTHR12483">
    <property type="entry name" value="SOLUTE CARRIER FAMILY 31 COPPER TRANSPORTERS"/>
    <property type="match status" value="1"/>
</dbReference>
<accession>A0ABQ7G9C3</accession>
<evidence type="ECO:0000313" key="11">
    <source>
        <dbReference type="Proteomes" id="UP000815325"/>
    </source>
</evidence>
<dbReference type="PANTHER" id="PTHR12483:SF115">
    <property type="entry name" value="COPPER TRANSPORT PROTEIN"/>
    <property type="match status" value="1"/>
</dbReference>
<evidence type="ECO:0000256" key="3">
    <source>
        <dbReference type="ARBA" id="ARBA00022692"/>
    </source>
</evidence>
<gene>
    <name evidence="10" type="ORF">DUNSADRAFT_13498</name>
</gene>
<dbReference type="Pfam" id="PF04145">
    <property type="entry name" value="Ctr"/>
    <property type="match status" value="1"/>
</dbReference>
<keyword evidence="4" id="KW-0186">Copper</keyword>
<evidence type="ECO:0000256" key="5">
    <source>
        <dbReference type="ARBA" id="ARBA00022989"/>
    </source>
</evidence>
<comment type="subcellular location">
    <subcellularLocation>
        <location evidence="1">Membrane</location>
    </subcellularLocation>
</comment>
<name>A0ABQ7G9C3_DUNSA</name>
<evidence type="ECO:0000313" key="10">
    <source>
        <dbReference type="EMBL" id="KAF5831169.1"/>
    </source>
</evidence>
<feature type="region of interest" description="Disordered" evidence="7">
    <location>
        <begin position="186"/>
        <end position="222"/>
    </location>
</feature>